<reference evidence="10 11" key="1">
    <citation type="journal article" date="2018" name="Mol. Ecol.">
        <title>The obligate alkalophilic soda-lake fungus Sodiomyces alkalinus has shifted to a protein diet.</title>
        <authorList>
            <person name="Grum-Grzhimaylo A.A."/>
            <person name="Falkoski D.L."/>
            <person name="van den Heuvel J."/>
            <person name="Valero-Jimenez C.A."/>
            <person name="Min B."/>
            <person name="Choi I.G."/>
            <person name="Lipzen A."/>
            <person name="Daum C.G."/>
            <person name="Aanen D.K."/>
            <person name="Tsang A."/>
            <person name="Henrissat B."/>
            <person name="Bilanenko E.N."/>
            <person name="de Vries R.P."/>
            <person name="van Kan J.A.L."/>
            <person name="Grigoriev I.V."/>
            <person name="Debets A.J.M."/>
        </authorList>
    </citation>
    <scope>NUCLEOTIDE SEQUENCE [LARGE SCALE GENOMIC DNA]</scope>
    <source>
        <strain evidence="10 11">F11</strain>
    </source>
</reference>
<dbReference type="Pfam" id="PF07690">
    <property type="entry name" value="MFS_1"/>
    <property type="match status" value="1"/>
</dbReference>
<evidence type="ECO:0000256" key="4">
    <source>
        <dbReference type="ARBA" id="ARBA00022989"/>
    </source>
</evidence>
<evidence type="ECO:0000256" key="2">
    <source>
        <dbReference type="ARBA" id="ARBA00022448"/>
    </source>
</evidence>
<feature type="domain" description="Major facilitator superfamily (MFS) profile" evidence="9">
    <location>
        <begin position="123"/>
        <end position="536"/>
    </location>
</feature>
<dbReference type="InterPro" id="IPR011701">
    <property type="entry name" value="MFS"/>
</dbReference>
<proteinExistence type="inferred from homology"/>
<dbReference type="OrthoDB" id="6730379at2759"/>
<dbReference type="FunFam" id="1.20.1250.20:FF:000064">
    <property type="entry name" value="MFS allantoate transporter"/>
    <property type="match status" value="1"/>
</dbReference>
<organism evidence="10 11">
    <name type="scientific">Sodiomyces alkalinus (strain CBS 110278 / VKM F-3762 / F11)</name>
    <name type="common">Alkaliphilic filamentous fungus</name>
    <dbReference type="NCBI Taxonomy" id="1314773"/>
    <lineage>
        <taxon>Eukaryota</taxon>
        <taxon>Fungi</taxon>
        <taxon>Dikarya</taxon>
        <taxon>Ascomycota</taxon>
        <taxon>Pezizomycotina</taxon>
        <taxon>Sordariomycetes</taxon>
        <taxon>Hypocreomycetidae</taxon>
        <taxon>Glomerellales</taxon>
        <taxon>Plectosphaerellaceae</taxon>
        <taxon>Sodiomyces</taxon>
    </lineage>
</organism>
<dbReference type="PANTHER" id="PTHR43791:SF59">
    <property type="entry name" value="TRANSPORTER, PUTATIVE (AFU_ORTHOLOGUE AFUA_1G06550)-RELATED"/>
    <property type="match status" value="1"/>
</dbReference>
<keyword evidence="5 8" id="KW-0472">Membrane</keyword>
<comment type="similarity">
    <text evidence="6">Belongs to the major facilitator superfamily. Allantoate permease family.</text>
</comment>
<dbReference type="Gene3D" id="1.20.1250.20">
    <property type="entry name" value="MFS general substrate transporter like domains"/>
    <property type="match status" value="2"/>
</dbReference>
<dbReference type="GO" id="GO:0016020">
    <property type="term" value="C:membrane"/>
    <property type="evidence" value="ECO:0007669"/>
    <property type="project" value="UniProtKB-SubCell"/>
</dbReference>
<feature type="transmembrane region" description="Helical" evidence="8">
    <location>
        <begin position="283"/>
        <end position="302"/>
    </location>
</feature>
<keyword evidence="11" id="KW-1185">Reference proteome</keyword>
<feature type="transmembrane region" description="Helical" evidence="8">
    <location>
        <begin position="162"/>
        <end position="183"/>
    </location>
</feature>
<evidence type="ECO:0000256" key="5">
    <source>
        <dbReference type="ARBA" id="ARBA00023136"/>
    </source>
</evidence>
<sequence length="612" mass="68075">MRSNSNSSSPSTRFDMTMGSIKRTDSSSPGARMYHDDQRDQKPDAQEPFLGSEPSDRLLDGDGDGDDDASMRPVTPVAVADAYANRRDAAADLLRKMGKPADYRVAVTAEDDERVLRRIDLVVLPLMLAVYFLQGIDKTTLAYASVFGLIEDTGLRDNQYSWLGSVVYIAQLIMQFPLAWLLVKLPIGKFTSWMVALWGVTLVLMSGARAFPSLLVARFFLGAFEASVAPSFVAITQMFWRRREQPLRMSYWYAMNGLTNMFGSVITYGLANIPSSLRPYQVIFLFFGFVTVAFSFVLFAYMPDSPIEAKFLTDEDKLIAIERLRMNQTGVMSRQWRHDHLRESLWDPKTWLWFALIFFISVPSGGVSTFGPLIVQSFGFDSFATILFNAPFGLVQLISTIGGALVAMKYHRKGPVIAVLSIAPIVGCAVLLATPRDPAYRASLLGGYYLISVYPGIIPLIYSWSAANTAGDTKKKCTSAVLFVGQSLGNIIGPLLYTPSEAPEYFRGLQSNLFLYCGLIALVAMTTVYLRHLNREHSRRRVRLGKSASMVDYSLYSAEDADRARRAAELDSAQDPEPGETGRTDGGSQGRVGTRAFDDMTDFQNEEFLYVY</sequence>
<evidence type="ECO:0000313" key="11">
    <source>
        <dbReference type="Proteomes" id="UP000272025"/>
    </source>
</evidence>
<dbReference type="PANTHER" id="PTHR43791">
    <property type="entry name" value="PERMEASE-RELATED"/>
    <property type="match status" value="1"/>
</dbReference>
<feature type="region of interest" description="Disordered" evidence="7">
    <location>
        <begin position="566"/>
        <end position="596"/>
    </location>
</feature>
<comment type="subcellular location">
    <subcellularLocation>
        <location evidence="1">Membrane</location>
        <topology evidence="1">Multi-pass membrane protein</topology>
    </subcellularLocation>
</comment>
<dbReference type="STRING" id="1314773.A0A3N2Q5L2"/>
<keyword evidence="4 8" id="KW-1133">Transmembrane helix</keyword>
<feature type="transmembrane region" description="Helical" evidence="8">
    <location>
        <begin position="513"/>
        <end position="533"/>
    </location>
</feature>
<evidence type="ECO:0000313" key="10">
    <source>
        <dbReference type="EMBL" id="ROT41987.1"/>
    </source>
</evidence>
<feature type="transmembrane region" description="Helical" evidence="8">
    <location>
        <begin position="386"/>
        <end position="408"/>
    </location>
</feature>
<feature type="compositionally biased region" description="Low complexity" evidence="7">
    <location>
        <begin position="1"/>
        <end position="11"/>
    </location>
</feature>
<name>A0A3N2Q5L2_SODAK</name>
<accession>A0A3N2Q5L2</accession>
<evidence type="ECO:0000259" key="9">
    <source>
        <dbReference type="PROSITE" id="PS50850"/>
    </source>
</evidence>
<evidence type="ECO:0000256" key="7">
    <source>
        <dbReference type="SAM" id="MobiDB-lite"/>
    </source>
</evidence>
<protein>
    <submittedName>
        <fullName evidence="10">MFS general substrate transporter</fullName>
    </submittedName>
</protein>
<dbReference type="SUPFAM" id="SSF103473">
    <property type="entry name" value="MFS general substrate transporter"/>
    <property type="match status" value="1"/>
</dbReference>
<evidence type="ECO:0000256" key="3">
    <source>
        <dbReference type="ARBA" id="ARBA00022692"/>
    </source>
</evidence>
<feature type="transmembrane region" description="Helical" evidence="8">
    <location>
        <begin position="351"/>
        <end position="374"/>
    </location>
</feature>
<evidence type="ECO:0000256" key="6">
    <source>
        <dbReference type="ARBA" id="ARBA00037968"/>
    </source>
</evidence>
<dbReference type="InterPro" id="IPR036259">
    <property type="entry name" value="MFS_trans_sf"/>
</dbReference>
<dbReference type="Proteomes" id="UP000272025">
    <property type="component" value="Unassembled WGS sequence"/>
</dbReference>
<feature type="compositionally biased region" description="Basic and acidic residues" evidence="7">
    <location>
        <begin position="33"/>
        <end position="45"/>
    </location>
</feature>
<dbReference type="RefSeq" id="XP_028469793.1">
    <property type="nucleotide sequence ID" value="XM_028610100.1"/>
</dbReference>
<dbReference type="GO" id="GO:0022857">
    <property type="term" value="F:transmembrane transporter activity"/>
    <property type="evidence" value="ECO:0007669"/>
    <property type="project" value="InterPro"/>
</dbReference>
<feature type="transmembrane region" description="Helical" evidence="8">
    <location>
        <begin position="477"/>
        <end position="497"/>
    </location>
</feature>
<evidence type="ECO:0000256" key="1">
    <source>
        <dbReference type="ARBA" id="ARBA00004141"/>
    </source>
</evidence>
<feature type="transmembrane region" description="Helical" evidence="8">
    <location>
        <begin position="190"/>
        <end position="211"/>
    </location>
</feature>
<gene>
    <name evidence="10" type="ORF">SODALDRAFT_326154</name>
</gene>
<keyword evidence="2" id="KW-0813">Transport</keyword>
<dbReference type="PROSITE" id="PS50850">
    <property type="entry name" value="MFS"/>
    <property type="match status" value="1"/>
</dbReference>
<dbReference type="GeneID" id="39578578"/>
<feature type="transmembrane region" description="Helical" evidence="8">
    <location>
        <begin position="217"/>
        <end position="240"/>
    </location>
</feature>
<dbReference type="EMBL" id="ML119051">
    <property type="protein sequence ID" value="ROT41987.1"/>
    <property type="molecule type" value="Genomic_DNA"/>
</dbReference>
<feature type="transmembrane region" description="Helical" evidence="8">
    <location>
        <begin position="252"/>
        <end position="271"/>
    </location>
</feature>
<evidence type="ECO:0000256" key="8">
    <source>
        <dbReference type="SAM" id="Phobius"/>
    </source>
</evidence>
<feature type="transmembrane region" description="Helical" evidence="8">
    <location>
        <begin position="415"/>
        <end position="434"/>
    </location>
</feature>
<feature type="region of interest" description="Disordered" evidence="7">
    <location>
        <begin position="1"/>
        <end position="72"/>
    </location>
</feature>
<dbReference type="InterPro" id="IPR020846">
    <property type="entry name" value="MFS_dom"/>
</dbReference>
<feature type="transmembrane region" description="Helical" evidence="8">
    <location>
        <begin position="446"/>
        <end position="465"/>
    </location>
</feature>
<dbReference type="AlphaFoldDB" id="A0A3N2Q5L2"/>
<feature type="transmembrane region" description="Helical" evidence="8">
    <location>
        <begin position="121"/>
        <end position="150"/>
    </location>
</feature>
<keyword evidence="3 8" id="KW-0812">Transmembrane</keyword>